<dbReference type="Proteomes" id="UP000195840">
    <property type="component" value="Unassembled WGS sequence"/>
</dbReference>
<protein>
    <submittedName>
        <fullName evidence="1">Uncharacterized protein</fullName>
    </submittedName>
</protein>
<name>A0AB73PPC3_YERKR</name>
<sequence>MLTLQWLISYQMLIVEITQLDKKPDRKTLIFFNIYPLARLDDLFKMECCPLISAAKNQRF</sequence>
<reference evidence="1 2" key="1">
    <citation type="submission" date="2017-05" db="EMBL/GenBank/DDBJ databases">
        <title>Whole genome sequencing of Yersinia kristensenii.</title>
        <authorList>
            <person name="Campioni F."/>
        </authorList>
    </citation>
    <scope>NUCLEOTIDE SEQUENCE [LARGE SCALE GENOMIC DNA]</scope>
    <source>
        <strain evidence="1 2">CFSAN060538</strain>
    </source>
</reference>
<accession>A0AB73PPC3</accession>
<dbReference type="RefSeq" id="WP_049559673.1">
    <property type="nucleotide sequence ID" value="NZ_CABHXR010000061.1"/>
</dbReference>
<dbReference type="EMBL" id="NHOG01000009">
    <property type="protein sequence ID" value="OVZ81397.1"/>
    <property type="molecule type" value="Genomic_DNA"/>
</dbReference>
<keyword evidence="2" id="KW-1185">Reference proteome</keyword>
<proteinExistence type="predicted"/>
<evidence type="ECO:0000313" key="1">
    <source>
        <dbReference type="EMBL" id="OVZ81397.1"/>
    </source>
</evidence>
<comment type="caution">
    <text evidence="1">The sequence shown here is derived from an EMBL/GenBank/DDBJ whole genome shotgun (WGS) entry which is preliminary data.</text>
</comment>
<dbReference type="AlphaFoldDB" id="A0AB73PPC3"/>
<gene>
    <name evidence="1" type="ORF">CBW52_10000</name>
</gene>
<evidence type="ECO:0000313" key="2">
    <source>
        <dbReference type="Proteomes" id="UP000195840"/>
    </source>
</evidence>
<organism evidence="1 2">
    <name type="scientific">Yersinia kristensenii</name>
    <dbReference type="NCBI Taxonomy" id="28152"/>
    <lineage>
        <taxon>Bacteria</taxon>
        <taxon>Pseudomonadati</taxon>
        <taxon>Pseudomonadota</taxon>
        <taxon>Gammaproteobacteria</taxon>
        <taxon>Enterobacterales</taxon>
        <taxon>Yersiniaceae</taxon>
        <taxon>Yersinia</taxon>
    </lineage>
</organism>